<dbReference type="Gene3D" id="2.60.40.420">
    <property type="entry name" value="Cupredoxins - blue copper proteins"/>
    <property type="match status" value="1"/>
</dbReference>
<gene>
    <name evidence="4 6" type="ORF">BDZ99DRAFT_493003</name>
</gene>
<dbReference type="RefSeq" id="XP_033584079.1">
    <property type="nucleotide sequence ID" value="XM_033723198.1"/>
</dbReference>
<dbReference type="EMBL" id="MU003692">
    <property type="protein sequence ID" value="KAF2817115.1"/>
    <property type="molecule type" value="Genomic_DNA"/>
</dbReference>
<evidence type="ECO:0000256" key="1">
    <source>
        <dbReference type="SAM" id="MobiDB-lite"/>
    </source>
</evidence>
<proteinExistence type="predicted"/>
<name>A0A6A6ZA11_9PEZI</name>
<protein>
    <submittedName>
        <fullName evidence="4 6">Cupredoxin</fullName>
    </submittedName>
</protein>
<reference evidence="4 6" key="1">
    <citation type="journal article" date="2020" name="Stud. Mycol.">
        <title>101 Dothideomycetes genomes: a test case for predicting lifestyles and emergence of pathogens.</title>
        <authorList>
            <person name="Haridas S."/>
            <person name="Albert R."/>
            <person name="Binder M."/>
            <person name="Bloem J."/>
            <person name="Labutti K."/>
            <person name="Salamov A."/>
            <person name="Andreopoulos B."/>
            <person name="Baker S."/>
            <person name="Barry K."/>
            <person name="Bills G."/>
            <person name="Bluhm B."/>
            <person name="Cannon C."/>
            <person name="Castanera R."/>
            <person name="Culley D."/>
            <person name="Daum C."/>
            <person name="Ezra D."/>
            <person name="Gonzalez J."/>
            <person name="Henrissat B."/>
            <person name="Kuo A."/>
            <person name="Liang C."/>
            <person name="Lipzen A."/>
            <person name="Lutzoni F."/>
            <person name="Magnuson J."/>
            <person name="Mondo S."/>
            <person name="Nolan M."/>
            <person name="Ohm R."/>
            <person name="Pangilinan J."/>
            <person name="Park H.-J."/>
            <person name="Ramirez L."/>
            <person name="Alfaro M."/>
            <person name="Sun H."/>
            <person name="Tritt A."/>
            <person name="Yoshinaga Y."/>
            <person name="Zwiers L.-H."/>
            <person name="Turgeon B."/>
            <person name="Goodwin S."/>
            <person name="Spatafora J."/>
            <person name="Crous P."/>
            <person name="Grigoriev I."/>
        </authorList>
    </citation>
    <scope>NUCLEOTIDE SEQUENCE</scope>
    <source>
        <strain evidence="4 6">CBS 304.34</strain>
    </source>
</reference>
<feature type="compositionally biased region" description="Low complexity" evidence="1">
    <location>
        <begin position="155"/>
        <end position="188"/>
    </location>
</feature>
<dbReference type="GeneID" id="54464091"/>
<evidence type="ECO:0000313" key="4">
    <source>
        <dbReference type="EMBL" id="KAF2817115.1"/>
    </source>
</evidence>
<dbReference type="InterPro" id="IPR003245">
    <property type="entry name" value="Phytocyanin_dom"/>
</dbReference>
<evidence type="ECO:0000259" key="3">
    <source>
        <dbReference type="Pfam" id="PF02298"/>
    </source>
</evidence>
<keyword evidence="2" id="KW-0732">Signal</keyword>
<feature type="signal peptide" evidence="2">
    <location>
        <begin position="1"/>
        <end position="20"/>
    </location>
</feature>
<accession>A0A6A6ZA11</accession>
<dbReference type="PANTHER" id="PTHR34883">
    <property type="entry name" value="SERINE-RICH PROTEIN, PUTATIVE-RELATED-RELATED"/>
    <property type="match status" value="1"/>
</dbReference>
<dbReference type="InterPro" id="IPR008972">
    <property type="entry name" value="Cupredoxin"/>
</dbReference>
<reference evidence="6" key="3">
    <citation type="submission" date="2025-04" db="UniProtKB">
        <authorList>
            <consortium name="RefSeq"/>
        </authorList>
    </citation>
    <scope>IDENTIFICATION</scope>
    <source>
        <strain evidence="6">CBS 304.34</strain>
    </source>
</reference>
<feature type="chain" id="PRO_5044629689" evidence="2">
    <location>
        <begin position="21"/>
        <end position="234"/>
    </location>
</feature>
<dbReference type="OrthoDB" id="2331100at2759"/>
<dbReference type="PANTHER" id="PTHR34883:SF15">
    <property type="entry name" value="EXTRACELLULAR SERINE-RICH PROTEIN"/>
    <property type="match status" value="1"/>
</dbReference>
<dbReference type="GO" id="GO:0009055">
    <property type="term" value="F:electron transfer activity"/>
    <property type="evidence" value="ECO:0007669"/>
    <property type="project" value="InterPro"/>
</dbReference>
<keyword evidence="5" id="KW-1185">Reference proteome</keyword>
<reference evidence="6" key="2">
    <citation type="submission" date="2020-04" db="EMBL/GenBank/DDBJ databases">
        <authorList>
            <consortium name="NCBI Genome Project"/>
        </authorList>
    </citation>
    <scope>NUCLEOTIDE SEQUENCE</scope>
    <source>
        <strain evidence="6">CBS 304.34</strain>
    </source>
</reference>
<sequence>MHLSQPVSLSLLSLLSTTLAANHDITVGPALVFTPNTTTAAAGDTLTFHFNPSQHDITESEFGKPCDYKTGGFYSGSGSLAPAGNDVFVVTVNDTQPIYFYCSVPEHCQAGMVGGVNVPTSGDTLASYASAAAKTSDSTTPKAIAGGVTKPEGEASASSSSAAASSSSASAAGASSKPSSAASGTSSPVASSGTAAAAAASPTSTGTAASLRDGNAGVVFGVVALVGAAVAGMV</sequence>
<dbReference type="Pfam" id="PF02298">
    <property type="entry name" value="Cu_bind_like"/>
    <property type="match status" value="1"/>
</dbReference>
<evidence type="ECO:0000313" key="5">
    <source>
        <dbReference type="Proteomes" id="UP000504636"/>
    </source>
</evidence>
<evidence type="ECO:0000313" key="6">
    <source>
        <dbReference type="RefSeq" id="XP_033584079.1"/>
    </source>
</evidence>
<dbReference type="CDD" id="cd00920">
    <property type="entry name" value="Cupredoxin"/>
    <property type="match status" value="1"/>
</dbReference>
<feature type="domain" description="Phytocyanin" evidence="3">
    <location>
        <begin position="37"/>
        <end position="112"/>
    </location>
</feature>
<feature type="region of interest" description="Disordered" evidence="1">
    <location>
        <begin position="138"/>
        <end position="188"/>
    </location>
</feature>
<organism evidence="4">
    <name type="scientific">Mytilinidion resinicola</name>
    <dbReference type="NCBI Taxonomy" id="574789"/>
    <lineage>
        <taxon>Eukaryota</taxon>
        <taxon>Fungi</taxon>
        <taxon>Dikarya</taxon>
        <taxon>Ascomycota</taxon>
        <taxon>Pezizomycotina</taxon>
        <taxon>Dothideomycetes</taxon>
        <taxon>Pleosporomycetidae</taxon>
        <taxon>Mytilinidiales</taxon>
        <taxon>Mytilinidiaceae</taxon>
        <taxon>Mytilinidion</taxon>
    </lineage>
</organism>
<dbReference type="Proteomes" id="UP000504636">
    <property type="component" value="Unplaced"/>
</dbReference>
<evidence type="ECO:0000256" key="2">
    <source>
        <dbReference type="SAM" id="SignalP"/>
    </source>
</evidence>
<dbReference type="AlphaFoldDB" id="A0A6A6ZA11"/>
<dbReference type="InterPro" id="IPR052953">
    <property type="entry name" value="Ser-rich/MCO-related"/>
</dbReference>
<dbReference type="SUPFAM" id="SSF49503">
    <property type="entry name" value="Cupredoxins"/>
    <property type="match status" value="1"/>
</dbReference>